<reference evidence="2 3" key="1">
    <citation type="journal article" date="2020" name="Microb. Genom.">
        <title>Genetic diversity of clinical and environmental Mucorales isolates obtained from an investigation of mucormycosis cases among solid organ transplant recipients.</title>
        <authorList>
            <person name="Nguyen M.H."/>
            <person name="Kaul D."/>
            <person name="Muto C."/>
            <person name="Cheng S.J."/>
            <person name="Richter R.A."/>
            <person name="Bruno V.M."/>
            <person name="Liu G."/>
            <person name="Beyhan S."/>
            <person name="Sundermann A.J."/>
            <person name="Mounaud S."/>
            <person name="Pasculle A.W."/>
            <person name="Nierman W.C."/>
            <person name="Driscoll E."/>
            <person name="Cumbie R."/>
            <person name="Clancy C.J."/>
            <person name="Dupont C.L."/>
        </authorList>
    </citation>
    <scope>NUCLEOTIDE SEQUENCE [LARGE SCALE GENOMIC DNA]</scope>
    <source>
        <strain evidence="2 3">GL24</strain>
    </source>
</reference>
<dbReference type="EMBL" id="JAANIU010003963">
    <property type="protein sequence ID" value="KAG1558465.1"/>
    <property type="molecule type" value="Genomic_DNA"/>
</dbReference>
<comment type="caution">
    <text evidence="2">The sequence shown here is derived from an EMBL/GenBank/DDBJ whole genome shotgun (WGS) entry which is preliminary data.</text>
</comment>
<sequence>MFFPGNFASTAINMLIKNTKTTRGEDAIDHLWKEISKHLQVPNPLHHTKVAEVNQAQRQSLGKRMHEEENNYQGELEEDGGSNSRDIEARKT</sequence>
<gene>
    <name evidence="2" type="ORF">G6F50_012502</name>
</gene>
<name>A0A9P7CID9_9FUNG</name>
<accession>A0A9P7CID9</accession>
<protein>
    <submittedName>
        <fullName evidence="2">Uncharacterized protein</fullName>
    </submittedName>
</protein>
<proteinExistence type="predicted"/>
<feature type="region of interest" description="Disordered" evidence="1">
    <location>
        <begin position="56"/>
        <end position="92"/>
    </location>
</feature>
<evidence type="ECO:0000313" key="3">
    <source>
        <dbReference type="Proteomes" id="UP000740926"/>
    </source>
</evidence>
<dbReference type="Proteomes" id="UP000740926">
    <property type="component" value="Unassembled WGS sequence"/>
</dbReference>
<organism evidence="2 3">
    <name type="scientific">Rhizopus delemar</name>
    <dbReference type="NCBI Taxonomy" id="936053"/>
    <lineage>
        <taxon>Eukaryota</taxon>
        <taxon>Fungi</taxon>
        <taxon>Fungi incertae sedis</taxon>
        <taxon>Mucoromycota</taxon>
        <taxon>Mucoromycotina</taxon>
        <taxon>Mucoromycetes</taxon>
        <taxon>Mucorales</taxon>
        <taxon>Mucorineae</taxon>
        <taxon>Rhizopodaceae</taxon>
        <taxon>Rhizopus</taxon>
    </lineage>
</organism>
<keyword evidence="3" id="KW-1185">Reference proteome</keyword>
<dbReference type="AlphaFoldDB" id="A0A9P7CID9"/>
<evidence type="ECO:0000256" key="1">
    <source>
        <dbReference type="SAM" id="MobiDB-lite"/>
    </source>
</evidence>
<evidence type="ECO:0000313" key="2">
    <source>
        <dbReference type="EMBL" id="KAG1558465.1"/>
    </source>
</evidence>